<evidence type="ECO:0000313" key="7">
    <source>
        <dbReference type="Proteomes" id="UP000317265"/>
    </source>
</evidence>
<dbReference type="GO" id="GO:0019700">
    <property type="term" value="P:organic phosphonate catabolic process"/>
    <property type="evidence" value="ECO:0007669"/>
    <property type="project" value="TreeGrafter"/>
</dbReference>
<dbReference type="PANTHER" id="PTHR42764:SF2">
    <property type="entry name" value="ABC TRANSPORTER, ATP-BINDING PROTEIN"/>
    <property type="match status" value="1"/>
</dbReference>
<dbReference type="EMBL" id="QNVI01000061">
    <property type="protein sequence ID" value="TDA37975.1"/>
    <property type="molecule type" value="Genomic_DNA"/>
</dbReference>
<dbReference type="InterPro" id="IPR003593">
    <property type="entry name" value="AAA+_ATPase"/>
</dbReference>
<dbReference type="InterPro" id="IPR017871">
    <property type="entry name" value="ABC_transporter-like_CS"/>
</dbReference>
<reference evidence="5 7" key="1">
    <citation type="journal article" date="2019" name="Nat. Microbiol.">
        <title>Expanding anaerobic alkane metabolism in the domain of Archaea.</title>
        <authorList>
            <person name="Wang Y."/>
            <person name="Wegener G."/>
            <person name="Hou J."/>
            <person name="Wang F."/>
            <person name="Xiao X."/>
        </authorList>
    </citation>
    <scope>NUCLEOTIDE SEQUENCE [LARGE SCALE GENOMIC DNA]</scope>
    <source>
        <strain evidence="5">WYZ-LMO11</strain>
    </source>
</reference>
<feature type="domain" description="ABC transporter" evidence="3">
    <location>
        <begin position="6"/>
        <end position="274"/>
    </location>
</feature>
<keyword evidence="1" id="KW-0547">Nucleotide-binding</keyword>
<dbReference type="AlphaFoldDB" id="A0A520KH15"/>
<dbReference type="PANTHER" id="PTHR42764">
    <property type="entry name" value="PHOSPHONATES UTILIZATION ATP-BINDING PROTEIN PHNK-RELATED"/>
    <property type="match status" value="1"/>
</dbReference>
<dbReference type="EMBL" id="RXIH01000001">
    <property type="protein sequence ID" value="RZN57867.1"/>
    <property type="molecule type" value="Genomic_DNA"/>
</dbReference>
<organism evidence="4 6">
    <name type="scientific">Thermoproteota archaeon</name>
    <dbReference type="NCBI Taxonomy" id="2056631"/>
    <lineage>
        <taxon>Archaea</taxon>
        <taxon>Thermoproteota</taxon>
    </lineage>
</organism>
<dbReference type="NCBIfam" id="TIGR03269">
    <property type="entry name" value="met_CoM_red_A2"/>
    <property type="match status" value="1"/>
</dbReference>
<dbReference type="PROSITE" id="PS00211">
    <property type="entry name" value="ABC_TRANSPORTER_1"/>
    <property type="match status" value="1"/>
</dbReference>
<dbReference type="InterPro" id="IPR017669">
    <property type="entry name" value="Me_Coenz_M_Rdtase_A2"/>
</dbReference>
<dbReference type="InterPro" id="IPR003439">
    <property type="entry name" value="ABC_transporter-like_ATP-bd"/>
</dbReference>
<dbReference type="PROSITE" id="PS50893">
    <property type="entry name" value="ABC_TRANSPORTER_2"/>
    <property type="match status" value="2"/>
</dbReference>
<evidence type="ECO:0000313" key="4">
    <source>
        <dbReference type="EMBL" id="RZN57867.1"/>
    </source>
</evidence>
<evidence type="ECO:0000313" key="5">
    <source>
        <dbReference type="EMBL" id="TDA37975.1"/>
    </source>
</evidence>
<reference evidence="4 6" key="2">
    <citation type="journal article" date="2019" name="Nat. Microbiol.">
        <title>Wide diversity of methane and short-chain alkane metabolisms in uncultured archaea.</title>
        <authorList>
            <person name="Borrel G."/>
            <person name="Adam P.S."/>
            <person name="McKay L.J."/>
            <person name="Chen L.X."/>
            <person name="Sierra-Garcia I.N."/>
            <person name="Sieber C.M."/>
            <person name="Letourneur Q."/>
            <person name="Ghozlane A."/>
            <person name="Andersen G.L."/>
            <person name="Li W.J."/>
            <person name="Hallam S.J."/>
            <person name="Muyzer G."/>
            <person name="de Oliveira V.M."/>
            <person name="Inskeep W.P."/>
            <person name="Banfield J.F."/>
            <person name="Gribaldo S."/>
        </authorList>
    </citation>
    <scope>NUCLEOTIDE SEQUENCE [LARGE SCALE GENOMIC DNA]</scope>
    <source>
        <strain evidence="4">Verst-YHS</strain>
    </source>
</reference>
<evidence type="ECO:0000256" key="1">
    <source>
        <dbReference type="ARBA" id="ARBA00022741"/>
    </source>
</evidence>
<evidence type="ECO:0000256" key="2">
    <source>
        <dbReference type="ARBA" id="ARBA00022840"/>
    </source>
</evidence>
<dbReference type="Proteomes" id="UP000317265">
    <property type="component" value="Unassembled WGS sequence"/>
</dbReference>
<dbReference type="Gene3D" id="3.40.50.300">
    <property type="entry name" value="P-loop containing nucleotide triphosphate hydrolases"/>
    <property type="match status" value="2"/>
</dbReference>
<proteinExistence type="predicted"/>
<dbReference type="Proteomes" id="UP000316080">
    <property type="component" value="Unassembled WGS sequence"/>
</dbReference>
<gene>
    <name evidence="4" type="primary">atwA</name>
    <name evidence="5" type="ORF">DSO09_05570</name>
    <name evidence="4" type="ORF">EF809_00205</name>
</gene>
<dbReference type="Pfam" id="PF00005">
    <property type="entry name" value="ABC_tran"/>
    <property type="match status" value="2"/>
</dbReference>
<evidence type="ECO:0000313" key="6">
    <source>
        <dbReference type="Proteomes" id="UP000316080"/>
    </source>
</evidence>
<evidence type="ECO:0000259" key="3">
    <source>
        <dbReference type="PROSITE" id="PS50893"/>
    </source>
</evidence>
<dbReference type="GO" id="GO:0005524">
    <property type="term" value="F:ATP binding"/>
    <property type="evidence" value="ECO:0007669"/>
    <property type="project" value="UniProtKB-KW"/>
</dbReference>
<feature type="domain" description="ABC transporter" evidence="3">
    <location>
        <begin position="284"/>
        <end position="532"/>
    </location>
</feature>
<dbReference type="GO" id="GO:0016887">
    <property type="term" value="F:ATP hydrolysis activity"/>
    <property type="evidence" value="ECO:0007669"/>
    <property type="project" value="InterPro"/>
</dbReference>
<sequence>MGEPFIILENISKKFNGKYVLKDISLTINEGDRIGILGKSGSGKSVLLSILKGIPEYKPTSGRVVYRISYCKSCGYVDKPSSVNTPCPLCNSKLELIEVDFWKDDRISKRIKNRIAMMFQRTFGLYGNLTVYENIVEALSKSIQKNEVDINKKAIEIIDKFGLSHRIIHIARDLSGGEKQRVVLARLLATKPILLLADEPTGTLDPFSTKLINNILNEEAKKNNITMLVTSHLPQVIEVLCEKAILLNEGKIEAIGDPKEIINIFIREEAEEHEEIKRIEETILKVENVKKYYFSIDRGVVKALDDVSFEVKKGQIFGIIGISGAGKTTLSRIIAGITNPTSGKVLIRIGDEWIDMSEPGIMGRGRATRYIGILHQEYSLYPYRTILENLTDAIGLELPDEFARFKVISTLKAVGFKEDYIITILDKYPDELSEGEKHRIALSQVLIKEPLIVILDEPSGTIDLLTQREIIKSIKNARKELGQTFIVVSHDMDFVIRLCDEAILLREGKIVAKGPTLEVIKHLLPEERANMK</sequence>
<name>A0A520KH15_9CREN</name>
<dbReference type="SUPFAM" id="SSF52540">
    <property type="entry name" value="P-loop containing nucleoside triphosphate hydrolases"/>
    <property type="match status" value="2"/>
</dbReference>
<dbReference type="InterPro" id="IPR027417">
    <property type="entry name" value="P-loop_NTPase"/>
</dbReference>
<accession>A0A520KH15</accession>
<dbReference type="SMART" id="SM00382">
    <property type="entry name" value="AAA"/>
    <property type="match status" value="2"/>
</dbReference>
<protein>
    <submittedName>
        <fullName evidence="4">Methyl coenzyme M reductase system, component A2</fullName>
    </submittedName>
</protein>
<keyword evidence="2" id="KW-0067">ATP-binding</keyword>
<comment type="caution">
    <text evidence="4">The sequence shown here is derived from an EMBL/GenBank/DDBJ whole genome shotgun (WGS) entry which is preliminary data.</text>
</comment>